<keyword evidence="4" id="KW-1185">Reference proteome</keyword>
<gene>
    <name evidence="3" type="ORF">KY290_027545</name>
</gene>
<organism evidence="3 4">
    <name type="scientific">Solanum tuberosum</name>
    <name type="common">Potato</name>
    <dbReference type="NCBI Taxonomy" id="4113"/>
    <lineage>
        <taxon>Eukaryota</taxon>
        <taxon>Viridiplantae</taxon>
        <taxon>Streptophyta</taxon>
        <taxon>Embryophyta</taxon>
        <taxon>Tracheophyta</taxon>
        <taxon>Spermatophyta</taxon>
        <taxon>Magnoliopsida</taxon>
        <taxon>eudicotyledons</taxon>
        <taxon>Gunneridae</taxon>
        <taxon>Pentapetalae</taxon>
        <taxon>asterids</taxon>
        <taxon>lamiids</taxon>
        <taxon>Solanales</taxon>
        <taxon>Solanaceae</taxon>
        <taxon>Solanoideae</taxon>
        <taxon>Solaneae</taxon>
        <taxon>Solanum</taxon>
    </lineage>
</organism>
<feature type="compositionally biased region" description="Basic residues" evidence="1">
    <location>
        <begin position="231"/>
        <end position="241"/>
    </location>
</feature>
<feature type="region of interest" description="Disordered" evidence="1">
    <location>
        <begin position="231"/>
        <end position="292"/>
    </location>
</feature>
<proteinExistence type="predicted"/>
<protein>
    <recommendedName>
        <fullName evidence="2">Putative plant transposon protein domain-containing protein</fullName>
    </recommendedName>
</protein>
<evidence type="ECO:0000256" key="1">
    <source>
        <dbReference type="SAM" id="MobiDB-lite"/>
    </source>
</evidence>
<feature type="region of interest" description="Disordered" evidence="1">
    <location>
        <begin position="138"/>
        <end position="170"/>
    </location>
</feature>
<accession>A0ABQ7UH60</accession>
<dbReference type="Proteomes" id="UP000826656">
    <property type="component" value="Unassembled WGS sequence"/>
</dbReference>
<reference evidence="3 4" key="1">
    <citation type="journal article" date="2021" name="bioRxiv">
        <title>Chromosome-scale and haplotype-resolved genome assembly of a tetraploid potato cultivar.</title>
        <authorList>
            <person name="Sun H."/>
            <person name="Jiao W.-B."/>
            <person name="Krause K."/>
            <person name="Campoy J.A."/>
            <person name="Goel M."/>
            <person name="Folz-Donahue K."/>
            <person name="Kukat C."/>
            <person name="Huettel B."/>
            <person name="Schneeberger K."/>
        </authorList>
    </citation>
    <scope>NUCLEOTIDE SEQUENCE [LARGE SCALE GENOMIC DNA]</scope>
    <source>
        <strain evidence="3">SolTubOtavaFocal</strain>
        <tissue evidence="3">Leaves</tissue>
    </source>
</reference>
<evidence type="ECO:0000259" key="2">
    <source>
        <dbReference type="Pfam" id="PF20167"/>
    </source>
</evidence>
<dbReference type="EMBL" id="JAIVGD010000019">
    <property type="protein sequence ID" value="KAH0748313.1"/>
    <property type="molecule type" value="Genomic_DNA"/>
</dbReference>
<feature type="domain" description="Putative plant transposon protein" evidence="2">
    <location>
        <begin position="32"/>
        <end position="107"/>
    </location>
</feature>
<evidence type="ECO:0000313" key="4">
    <source>
        <dbReference type="Proteomes" id="UP000826656"/>
    </source>
</evidence>
<feature type="compositionally biased region" description="Basic and acidic residues" evidence="1">
    <location>
        <begin position="273"/>
        <end position="292"/>
    </location>
</feature>
<name>A0ABQ7UH60_SOLTU</name>
<sequence>MRSPVMLRWKIRILEKGFTLDCEADCHRWGKCTKVWWAVVRAQLRPTANDNTLAASLASLVSYLMVGYPVNAGRIIMTDMRDRALNERATLPFHCLLGKLCRGANIPLNSLDATNHLFGAKSAAVSTLVVVPHVPIDIPRADRGPEQRESSQLSTEAPPPPTSASLAPAPYQDIARPDWAPYASPDRYEENLVQDRFHAFGSVDTDEFKSQLAEMRTHIANLAEKPVQWKHGHLGAKRNKKVEKNKETEACASPSTLGDLPKGRTPPFVPVREALKEQDKKGDERRSRHFAE</sequence>
<dbReference type="InterPro" id="IPR046796">
    <property type="entry name" value="Transposase_32_dom"/>
</dbReference>
<dbReference type="Pfam" id="PF20167">
    <property type="entry name" value="Transposase_32"/>
    <property type="match status" value="1"/>
</dbReference>
<evidence type="ECO:0000313" key="3">
    <source>
        <dbReference type="EMBL" id="KAH0748313.1"/>
    </source>
</evidence>
<feature type="compositionally biased region" description="Basic and acidic residues" evidence="1">
    <location>
        <begin position="139"/>
        <end position="149"/>
    </location>
</feature>
<comment type="caution">
    <text evidence="3">The sequence shown here is derived from an EMBL/GenBank/DDBJ whole genome shotgun (WGS) entry which is preliminary data.</text>
</comment>